<feature type="binding site" evidence="3">
    <location>
        <position position="203"/>
    </location>
    <ligand>
        <name>a divalent metal cation</name>
        <dbReference type="ChEBI" id="CHEBI:60240"/>
        <label>1</label>
    </ligand>
</feature>
<evidence type="ECO:0000256" key="1">
    <source>
        <dbReference type="ARBA" id="ARBA00022723"/>
    </source>
</evidence>
<feature type="binding site" evidence="3">
    <location>
        <position position="92"/>
    </location>
    <ligand>
        <name>a divalent metal cation</name>
        <dbReference type="ChEBI" id="CHEBI:60240"/>
        <label>1</label>
    </ligand>
</feature>
<dbReference type="PIRSF" id="PIRSF005902">
    <property type="entry name" value="DNase_TatD"/>
    <property type="match status" value="1"/>
</dbReference>
<feature type="binding site" evidence="3">
    <location>
        <position position="128"/>
    </location>
    <ligand>
        <name>a divalent metal cation</name>
        <dbReference type="ChEBI" id="CHEBI:60240"/>
        <label>2</label>
    </ligand>
</feature>
<dbReference type="PANTHER" id="PTHR46124">
    <property type="entry name" value="D-AMINOACYL-TRNA DEACYLASE"/>
    <property type="match status" value="1"/>
</dbReference>
<dbReference type="PROSITE" id="PS01137">
    <property type="entry name" value="TATD_1"/>
    <property type="match status" value="1"/>
</dbReference>
<dbReference type="CDD" id="cd01310">
    <property type="entry name" value="TatD_DNAse"/>
    <property type="match status" value="1"/>
</dbReference>
<dbReference type="GO" id="GO:0016788">
    <property type="term" value="F:hydrolase activity, acting on ester bonds"/>
    <property type="evidence" value="ECO:0007669"/>
    <property type="project" value="InterPro"/>
</dbReference>
<dbReference type="AlphaFoldDB" id="A0AAP1WLN0"/>
<dbReference type="GO" id="GO:0005829">
    <property type="term" value="C:cytosol"/>
    <property type="evidence" value="ECO:0007669"/>
    <property type="project" value="TreeGrafter"/>
</dbReference>
<organism evidence="4 5">
    <name type="scientific">Mammaliicoccus lentus</name>
    <name type="common">Staphylococcus lentus</name>
    <dbReference type="NCBI Taxonomy" id="42858"/>
    <lineage>
        <taxon>Bacteria</taxon>
        <taxon>Bacillati</taxon>
        <taxon>Bacillota</taxon>
        <taxon>Bacilli</taxon>
        <taxon>Bacillales</taxon>
        <taxon>Staphylococcaceae</taxon>
        <taxon>Mammaliicoccus</taxon>
    </lineage>
</organism>
<dbReference type="SUPFAM" id="SSF51556">
    <property type="entry name" value="Metallo-dependent hydrolases"/>
    <property type="match status" value="1"/>
</dbReference>
<dbReference type="GO" id="GO:0004536">
    <property type="term" value="F:DNA nuclease activity"/>
    <property type="evidence" value="ECO:0007669"/>
    <property type="project" value="InterPro"/>
</dbReference>
<dbReference type="GO" id="GO:0046872">
    <property type="term" value="F:metal ion binding"/>
    <property type="evidence" value="ECO:0007669"/>
    <property type="project" value="UniProtKB-KW"/>
</dbReference>
<dbReference type="NCBIfam" id="TIGR00010">
    <property type="entry name" value="YchF/TatD family DNA exonuclease"/>
    <property type="match status" value="1"/>
</dbReference>
<keyword evidence="2 4" id="KW-0378">Hydrolase</keyword>
<dbReference type="RefSeq" id="WP_016999919.1">
    <property type="nucleotide sequence ID" value="NZ_CABIVY010000029.1"/>
</dbReference>
<dbReference type="InterPro" id="IPR015991">
    <property type="entry name" value="TatD/YcfH-like"/>
</dbReference>
<evidence type="ECO:0000313" key="5">
    <source>
        <dbReference type="Proteomes" id="UP001223261"/>
    </source>
</evidence>
<evidence type="ECO:0000256" key="2">
    <source>
        <dbReference type="ARBA" id="ARBA00022801"/>
    </source>
</evidence>
<dbReference type="FunFam" id="3.20.20.140:FF:000005">
    <property type="entry name" value="TatD family hydrolase"/>
    <property type="match status" value="1"/>
</dbReference>
<dbReference type="PANTHER" id="PTHR46124:SF2">
    <property type="entry name" value="D-AMINOACYL-TRNA DEACYLASE"/>
    <property type="match status" value="1"/>
</dbReference>
<evidence type="ECO:0000313" key="4">
    <source>
        <dbReference type="EMBL" id="WHI60243.1"/>
    </source>
</evidence>
<keyword evidence="1 3" id="KW-0479">Metal-binding</keyword>
<dbReference type="GeneID" id="99677933"/>
<feature type="binding site" evidence="3">
    <location>
        <position position="8"/>
    </location>
    <ligand>
        <name>a divalent metal cation</name>
        <dbReference type="ChEBI" id="CHEBI:60240"/>
        <label>1</label>
    </ligand>
</feature>
<proteinExistence type="predicted"/>
<feature type="binding site" evidence="3">
    <location>
        <position position="6"/>
    </location>
    <ligand>
        <name>a divalent metal cation</name>
        <dbReference type="ChEBI" id="CHEBI:60240"/>
        <label>1</label>
    </ligand>
</feature>
<dbReference type="InterPro" id="IPR018228">
    <property type="entry name" value="DNase_TatD-rel_CS"/>
</dbReference>
<sequence>MLIDTHVHLNADQYDDDLQEVIDRALSEGIDRMFVVGFDTKTIERTMKLIDQYDFIYGIIGWHPVDAIDCTDERLEWIESLSKHPKIIGIGEMGLDYHWDKSPKDIQKDVFRKQIALAKRVQLPIIIHNREATQDCVDILKEENASEVGGIMHSFSGSNEIADEILKMNFYVSLGGPVTFKNAKQPKEVAKHVPLDRLLVETDAPFLSPHPYRGKRNEPARVKLVAEQIAELRGLTYEEVCEATTENAERLFKL</sequence>
<dbReference type="Pfam" id="PF01026">
    <property type="entry name" value="TatD_DNase"/>
    <property type="match status" value="1"/>
</dbReference>
<dbReference type="InterPro" id="IPR001130">
    <property type="entry name" value="TatD-like"/>
</dbReference>
<dbReference type="InterPro" id="IPR032466">
    <property type="entry name" value="Metal_Hydrolase"/>
</dbReference>
<dbReference type="Gene3D" id="3.20.20.140">
    <property type="entry name" value="Metal-dependent hydrolases"/>
    <property type="match status" value="1"/>
</dbReference>
<name>A0AAP1WLN0_MAMLE</name>
<dbReference type="Proteomes" id="UP001223261">
    <property type="component" value="Chromosome"/>
</dbReference>
<gene>
    <name evidence="4" type="ORF">PYH69_00960</name>
</gene>
<accession>A0AAP1WLN0</accession>
<protein>
    <submittedName>
        <fullName evidence="4">TatD family hydrolase</fullName>
    </submittedName>
</protein>
<dbReference type="EMBL" id="CP118848">
    <property type="protein sequence ID" value="WHI60243.1"/>
    <property type="molecule type" value="Genomic_DNA"/>
</dbReference>
<feature type="binding site" evidence="3">
    <location>
        <position position="153"/>
    </location>
    <ligand>
        <name>a divalent metal cation</name>
        <dbReference type="ChEBI" id="CHEBI:60240"/>
        <label>2</label>
    </ligand>
</feature>
<dbReference type="PROSITE" id="PS01091">
    <property type="entry name" value="TATD_3"/>
    <property type="match status" value="1"/>
</dbReference>
<evidence type="ECO:0000256" key="3">
    <source>
        <dbReference type="PIRSR" id="PIRSR005902-1"/>
    </source>
</evidence>
<reference evidence="4" key="1">
    <citation type="journal article" date="2023" name="Antibiotics">
        <title>Prevalence and Molecular Characterization of Methicillin-Resistant Staphylococci (MRS) and Mammaliicocci (MRM) in Dromedary Camels from Algeria: First Detection of SCCmec-mecC Hybrid in Methicillin-Resistant Mammaliicoccus lentus.</title>
        <authorList>
            <person name="Belhout C."/>
            <person name="Boyen F."/>
            <person name="Vereecke N."/>
            <person name="Theuns S."/>
            <person name="Taibi N."/>
            <person name="Stegger M."/>
            <person name="de la Fe-Rodriguez P.Y."/>
            <person name="Bouayad L."/>
            <person name="Elgroud R."/>
            <person name="Butaye P."/>
        </authorList>
    </citation>
    <scope>NUCLEOTIDE SEQUENCE</scope>
    <source>
        <strain evidence="4">7048</strain>
    </source>
</reference>